<reference evidence="2" key="1">
    <citation type="journal article" date="2021" name="bioRxiv">
        <title>Whole Genome Assembly and Annotation of Northern Wild Rice, Zizania palustris L., Supports a Whole Genome Duplication in the Zizania Genus.</title>
        <authorList>
            <person name="Haas M."/>
            <person name="Kono T."/>
            <person name="Macchietto M."/>
            <person name="Millas R."/>
            <person name="McGilp L."/>
            <person name="Shao M."/>
            <person name="Duquette J."/>
            <person name="Hirsch C.N."/>
            <person name="Kimball J."/>
        </authorList>
    </citation>
    <scope>NUCLEOTIDE SEQUENCE</scope>
    <source>
        <tissue evidence="2">Fresh leaf tissue</tissue>
    </source>
</reference>
<comment type="caution">
    <text evidence="2">The sequence shown here is derived from an EMBL/GenBank/DDBJ whole genome shotgun (WGS) entry which is preliminary data.</text>
</comment>
<protein>
    <submittedName>
        <fullName evidence="2">Uncharacterized protein</fullName>
    </submittedName>
</protein>
<accession>A0A8J5VUG5</accession>
<organism evidence="2 3">
    <name type="scientific">Zizania palustris</name>
    <name type="common">Northern wild rice</name>
    <dbReference type="NCBI Taxonomy" id="103762"/>
    <lineage>
        <taxon>Eukaryota</taxon>
        <taxon>Viridiplantae</taxon>
        <taxon>Streptophyta</taxon>
        <taxon>Embryophyta</taxon>
        <taxon>Tracheophyta</taxon>
        <taxon>Spermatophyta</taxon>
        <taxon>Magnoliopsida</taxon>
        <taxon>Liliopsida</taxon>
        <taxon>Poales</taxon>
        <taxon>Poaceae</taxon>
        <taxon>BOP clade</taxon>
        <taxon>Oryzoideae</taxon>
        <taxon>Oryzeae</taxon>
        <taxon>Zizaniinae</taxon>
        <taxon>Zizania</taxon>
    </lineage>
</organism>
<dbReference type="AlphaFoldDB" id="A0A8J5VUG5"/>
<evidence type="ECO:0000313" key="2">
    <source>
        <dbReference type="EMBL" id="KAG8081510.1"/>
    </source>
</evidence>
<gene>
    <name evidence="2" type="ORF">GUJ93_ZPchr0007g5159</name>
</gene>
<dbReference type="Proteomes" id="UP000729402">
    <property type="component" value="Unassembled WGS sequence"/>
</dbReference>
<evidence type="ECO:0000313" key="3">
    <source>
        <dbReference type="Proteomes" id="UP000729402"/>
    </source>
</evidence>
<evidence type="ECO:0000256" key="1">
    <source>
        <dbReference type="SAM" id="MobiDB-lite"/>
    </source>
</evidence>
<keyword evidence="3" id="KW-1185">Reference proteome</keyword>
<feature type="compositionally biased region" description="Gly residues" evidence="1">
    <location>
        <begin position="39"/>
        <end position="48"/>
    </location>
</feature>
<dbReference type="EMBL" id="JAAALK010000282">
    <property type="protein sequence ID" value="KAG8081510.1"/>
    <property type="molecule type" value="Genomic_DNA"/>
</dbReference>
<feature type="region of interest" description="Disordered" evidence="1">
    <location>
        <begin position="39"/>
        <end position="72"/>
    </location>
</feature>
<proteinExistence type="predicted"/>
<sequence>MDHSILSHLSVKPNKPEAVAAGCRDGWRWSLAWAVAGSRGHGGEGAPTGDGPVATGARVGVGQRPRARRWGTGKGGLRWWAVVAGGGGGAGRRRSEAAAVAVGVGARGARVYRD</sequence>
<reference evidence="2" key="2">
    <citation type="submission" date="2021-02" db="EMBL/GenBank/DDBJ databases">
        <authorList>
            <person name="Kimball J.A."/>
            <person name="Haas M.W."/>
            <person name="Macchietto M."/>
            <person name="Kono T."/>
            <person name="Duquette J."/>
            <person name="Shao M."/>
        </authorList>
    </citation>
    <scope>NUCLEOTIDE SEQUENCE</scope>
    <source>
        <tissue evidence="2">Fresh leaf tissue</tissue>
    </source>
</reference>
<name>A0A8J5VUG5_ZIZPA</name>